<name>A0A6A6BZG8_ZASCE</name>
<keyword evidence="4" id="KW-1185">Reference proteome</keyword>
<keyword evidence="2" id="KW-0472">Membrane</keyword>
<feature type="compositionally biased region" description="Basic and acidic residues" evidence="1">
    <location>
        <begin position="59"/>
        <end position="72"/>
    </location>
</feature>
<protein>
    <submittedName>
        <fullName evidence="3">Uncharacterized protein</fullName>
    </submittedName>
</protein>
<dbReference type="GeneID" id="54567747"/>
<organism evidence="3 4">
    <name type="scientific">Zasmidium cellare ATCC 36951</name>
    <dbReference type="NCBI Taxonomy" id="1080233"/>
    <lineage>
        <taxon>Eukaryota</taxon>
        <taxon>Fungi</taxon>
        <taxon>Dikarya</taxon>
        <taxon>Ascomycota</taxon>
        <taxon>Pezizomycotina</taxon>
        <taxon>Dothideomycetes</taxon>
        <taxon>Dothideomycetidae</taxon>
        <taxon>Mycosphaerellales</taxon>
        <taxon>Mycosphaerellaceae</taxon>
        <taxon>Zasmidium</taxon>
    </lineage>
</organism>
<reference evidence="3" key="1">
    <citation type="journal article" date="2020" name="Stud. Mycol.">
        <title>101 Dothideomycetes genomes: a test case for predicting lifestyles and emergence of pathogens.</title>
        <authorList>
            <person name="Haridas S."/>
            <person name="Albert R."/>
            <person name="Binder M."/>
            <person name="Bloem J."/>
            <person name="Labutti K."/>
            <person name="Salamov A."/>
            <person name="Andreopoulos B."/>
            <person name="Baker S."/>
            <person name="Barry K."/>
            <person name="Bills G."/>
            <person name="Bluhm B."/>
            <person name="Cannon C."/>
            <person name="Castanera R."/>
            <person name="Culley D."/>
            <person name="Daum C."/>
            <person name="Ezra D."/>
            <person name="Gonzalez J."/>
            <person name="Henrissat B."/>
            <person name="Kuo A."/>
            <person name="Liang C."/>
            <person name="Lipzen A."/>
            <person name="Lutzoni F."/>
            <person name="Magnuson J."/>
            <person name="Mondo S."/>
            <person name="Nolan M."/>
            <person name="Ohm R."/>
            <person name="Pangilinan J."/>
            <person name="Park H.-J."/>
            <person name="Ramirez L."/>
            <person name="Alfaro M."/>
            <person name="Sun H."/>
            <person name="Tritt A."/>
            <person name="Yoshinaga Y."/>
            <person name="Zwiers L.-H."/>
            <person name="Turgeon B."/>
            <person name="Goodwin S."/>
            <person name="Spatafora J."/>
            <person name="Crous P."/>
            <person name="Grigoriev I."/>
        </authorList>
    </citation>
    <scope>NUCLEOTIDE SEQUENCE</scope>
    <source>
        <strain evidence="3">ATCC 36951</strain>
    </source>
</reference>
<feature type="transmembrane region" description="Helical" evidence="2">
    <location>
        <begin position="227"/>
        <end position="247"/>
    </location>
</feature>
<feature type="compositionally biased region" description="Basic residues" evidence="1">
    <location>
        <begin position="38"/>
        <end position="47"/>
    </location>
</feature>
<proteinExistence type="predicted"/>
<feature type="compositionally biased region" description="Acidic residues" evidence="1">
    <location>
        <begin position="83"/>
        <end position="93"/>
    </location>
</feature>
<evidence type="ECO:0000256" key="2">
    <source>
        <dbReference type="SAM" id="Phobius"/>
    </source>
</evidence>
<evidence type="ECO:0000313" key="3">
    <source>
        <dbReference type="EMBL" id="KAF2160013.1"/>
    </source>
</evidence>
<dbReference type="EMBL" id="ML993631">
    <property type="protein sequence ID" value="KAF2160013.1"/>
    <property type="molecule type" value="Genomic_DNA"/>
</dbReference>
<dbReference type="AlphaFoldDB" id="A0A6A6BZG8"/>
<gene>
    <name evidence="3" type="ORF">M409DRAFT_60413</name>
</gene>
<accession>A0A6A6BZG8</accession>
<keyword evidence="2" id="KW-0812">Transmembrane</keyword>
<sequence length="278" mass="31195">MSERQCSRSPATNLFEALMSVEDSDLEDAPESVVLSKSQKKRMKRKQKMAENMSAGSEGGDKEKASNHEKASVPEIESVPGPADEESVPEIDESLQRPANEDEQEPVNNDTAIASPIMEGEDEMRTHPDPKMDQLLKDAHLDSGARLEAYLAERNHLLDPELFHERVFDEEEFPIEYSRTPCAWVYDRERVTSAALSTFEKNFLVYGLVFAFLVSLLPFVLGVEWDVLGLYAAVGVWVSWVLLLCVADWTGWECFQGGVVEGWRGVYQMGDGRAMEAN</sequence>
<feature type="region of interest" description="Disordered" evidence="1">
    <location>
        <begin position="21"/>
        <end position="129"/>
    </location>
</feature>
<keyword evidence="2" id="KW-1133">Transmembrane helix</keyword>
<dbReference type="RefSeq" id="XP_033660902.1">
    <property type="nucleotide sequence ID" value="XM_033814475.1"/>
</dbReference>
<feature type="transmembrane region" description="Helical" evidence="2">
    <location>
        <begin position="203"/>
        <end position="221"/>
    </location>
</feature>
<evidence type="ECO:0000256" key="1">
    <source>
        <dbReference type="SAM" id="MobiDB-lite"/>
    </source>
</evidence>
<dbReference type="Proteomes" id="UP000799537">
    <property type="component" value="Unassembled WGS sequence"/>
</dbReference>
<evidence type="ECO:0000313" key="4">
    <source>
        <dbReference type="Proteomes" id="UP000799537"/>
    </source>
</evidence>